<reference evidence="9 10" key="1">
    <citation type="journal article" date="2018" name="Int. J. Syst. Evol. Microbiol.">
        <title>Lactobacillus bambusae sp. nov., isolated from a traditional fermented Ma-bamboo shoots of Taiwan.</title>
        <authorList>
            <person name="Wang L.-T."/>
        </authorList>
    </citation>
    <scope>NUCLEOTIDE SEQUENCE [LARGE SCALE GENOMIC DNA]</scope>
    <source>
        <strain evidence="9 10">BS-W1</strain>
    </source>
</reference>
<feature type="transmembrane region" description="Helical" evidence="7">
    <location>
        <begin position="156"/>
        <end position="175"/>
    </location>
</feature>
<dbReference type="InterPro" id="IPR042094">
    <property type="entry name" value="T2SS_GspF_sf"/>
</dbReference>
<keyword evidence="10" id="KW-1185">Reference proteome</keyword>
<dbReference type="PANTHER" id="PTHR30012">
    <property type="entry name" value="GENERAL SECRETION PATHWAY PROTEIN"/>
    <property type="match status" value="1"/>
</dbReference>
<comment type="similarity">
    <text evidence="2">Belongs to the GSP F family.</text>
</comment>
<dbReference type="Gene3D" id="1.20.81.30">
    <property type="entry name" value="Type II secretion system (T2SS), domain F"/>
    <property type="match status" value="1"/>
</dbReference>
<name>A0A2V1MX57_9LACO</name>
<dbReference type="RefSeq" id="WP_109251064.1">
    <property type="nucleotide sequence ID" value="NZ_QCXQ01000006.1"/>
</dbReference>
<sequence>MKWRRSLPTGKWKTSDQGRLFKLLGDLYRSGFSLQQALTFLLTINASRFNDLPEILAKLKRGYSFSDAVVDYVEVDLLYQLRIAEEHGQFGKCLERLGQLMAMRAEQSRKFKQLLRYPVFLLGLVLLIALGLQRLVIPRLNEWSERGHPAQPSIHWWLIGLFLFLLSGFAIIILMKQSHVVRLQFYCQLPIIGKIWRYYYAYYLTQNLSMLVGSGLGIHDIVKLTCQFSDTSVLGYLGRELARMLDTGQSPLIIVDRYSFIPKELTVLLTQGNSAPDLARELGAFSKLQYQYMVQAVEQGLGLIQPILFGIIGLAIVGTYLSLLLPMYHTIGGV</sequence>
<evidence type="ECO:0000313" key="10">
    <source>
        <dbReference type="Proteomes" id="UP000245080"/>
    </source>
</evidence>
<dbReference type="AlphaFoldDB" id="A0A2V1MX57"/>
<dbReference type="PANTHER" id="PTHR30012:SF0">
    <property type="entry name" value="TYPE II SECRETION SYSTEM PROTEIN F-RELATED"/>
    <property type="match status" value="1"/>
</dbReference>
<gene>
    <name evidence="9" type="ORF">DCM90_09200</name>
</gene>
<evidence type="ECO:0000256" key="5">
    <source>
        <dbReference type="ARBA" id="ARBA00022989"/>
    </source>
</evidence>
<evidence type="ECO:0000256" key="3">
    <source>
        <dbReference type="ARBA" id="ARBA00022475"/>
    </source>
</evidence>
<keyword evidence="6 7" id="KW-0472">Membrane</keyword>
<comment type="subcellular location">
    <subcellularLocation>
        <location evidence="1">Cell membrane</location>
        <topology evidence="1">Multi-pass membrane protein</topology>
    </subcellularLocation>
</comment>
<comment type="caution">
    <text evidence="9">The sequence shown here is derived from an EMBL/GenBank/DDBJ whole genome shotgun (WGS) entry which is preliminary data.</text>
</comment>
<feature type="domain" description="Type II secretion system protein GspF" evidence="8">
    <location>
        <begin position="22"/>
        <end position="132"/>
    </location>
</feature>
<feature type="domain" description="Type II secretion system protein GspF" evidence="8">
    <location>
        <begin position="205"/>
        <end position="326"/>
    </location>
</feature>
<keyword evidence="5 7" id="KW-1133">Transmembrane helix</keyword>
<keyword evidence="3" id="KW-1003">Cell membrane</keyword>
<evidence type="ECO:0000313" key="9">
    <source>
        <dbReference type="EMBL" id="PWF99606.1"/>
    </source>
</evidence>
<dbReference type="Proteomes" id="UP000245080">
    <property type="component" value="Unassembled WGS sequence"/>
</dbReference>
<dbReference type="Pfam" id="PF00482">
    <property type="entry name" value="T2SSF"/>
    <property type="match status" value="2"/>
</dbReference>
<feature type="transmembrane region" description="Helical" evidence="7">
    <location>
        <begin position="114"/>
        <end position="136"/>
    </location>
</feature>
<evidence type="ECO:0000256" key="2">
    <source>
        <dbReference type="ARBA" id="ARBA00005745"/>
    </source>
</evidence>
<evidence type="ECO:0000256" key="7">
    <source>
        <dbReference type="SAM" id="Phobius"/>
    </source>
</evidence>
<evidence type="ECO:0000256" key="1">
    <source>
        <dbReference type="ARBA" id="ARBA00004651"/>
    </source>
</evidence>
<feature type="transmembrane region" description="Helical" evidence="7">
    <location>
        <begin position="307"/>
        <end position="328"/>
    </location>
</feature>
<dbReference type="EMBL" id="QCXQ01000006">
    <property type="protein sequence ID" value="PWF99606.1"/>
    <property type="molecule type" value="Genomic_DNA"/>
</dbReference>
<protein>
    <recommendedName>
        <fullName evidence="8">Type II secretion system protein GspF domain-containing protein</fullName>
    </recommendedName>
</protein>
<dbReference type="OrthoDB" id="2145980at2"/>
<proteinExistence type="inferred from homology"/>
<dbReference type="GO" id="GO:0005886">
    <property type="term" value="C:plasma membrane"/>
    <property type="evidence" value="ECO:0007669"/>
    <property type="project" value="UniProtKB-SubCell"/>
</dbReference>
<evidence type="ECO:0000256" key="6">
    <source>
        <dbReference type="ARBA" id="ARBA00023136"/>
    </source>
</evidence>
<keyword evidence="4 7" id="KW-0812">Transmembrane</keyword>
<dbReference type="InterPro" id="IPR018076">
    <property type="entry name" value="T2SS_GspF_dom"/>
</dbReference>
<evidence type="ECO:0000259" key="8">
    <source>
        <dbReference type="Pfam" id="PF00482"/>
    </source>
</evidence>
<accession>A0A2V1MX57</accession>
<organism evidence="9 10">
    <name type="scientific">Levilactobacillus bambusae</name>
    <dbReference type="NCBI Taxonomy" id="2024736"/>
    <lineage>
        <taxon>Bacteria</taxon>
        <taxon>Bacillati</taxon>
        <taxon>Bacillota</taxon>
        <taxon>Bacilli</taxon>
        <taxon>Lactobacillales</taxon>
        <taxon>Lactobacillaceae</taxon>
        <taxon>Levilactobacillus</taxon>
    </lineage>
</organism>
<dbReference type="InterPro" id="IPR003004">
    <property type="entry name" value="GspF/PilC"/>
</dbReference>
<evidence type="ECO:0000256" key="4">
    <source>
        <dbReference type="ARBA" id="ARBA00022692"/>
    </source>
</evidence>